<dbReference type="InterPro" id="IPR050373">
    <property type="entry name" value="Fibrinogen_C-term_domain"/>
</dbReference>
<keyword evidence="3" id="KW-1185">Reference proteome</keyword>
<proteinExistence type="predicted"/>
<reference evidence="2" key="1">
    <citation type="submission" date="2022-11" db="EMBL/GenBank/DDBJ databases">
        <title>Centuries of genome instability and evolution in soft-shell clam transmissible cancer (bioRxiv).</title>
        <authorList>
            <person name="Hart S.F.M."/>
            <person name="Yonemitsu M.A."/>
            <person name="Giersch R.M."/>
            <person name="Beal B.F."/>
            <person name="Arriagada G."/>
            <person name="Davis B.W."/>
            <person name="Ostrander E.A."/>
            <person name="Goff S.P."/>
            <person name="Metzger M.J."/>
        </authorList>
    </citation>
    <scope>NUCLEOTIDE SEQUENCE</scope>
    <source>
        <strain evidence="2">MELC-2E11</strain>
        <tissue evidence="2">Siphon/mantle</tissue>
    </source>
</reference>
<accession>A0ABY7G6Q8</accession>
<dbReference type="PROSITE" id="PS51406">
    <property type="entry name" value="FIBRINOGEN_C_2"/>
    <property type="match status" value="1"/>
</dbReference>
<dbReference type="EMBL" id="CP111027">
    <property type="protein sequence ID" value="WAR30088.1"/>
    <property type="molecule type" value="Genomic_DNA"/>
</dbReference>
<sequence length="135" mass="15599">MTAVGPNELRIDIMDFNGTKAYEVYSAFRVGLGTKYTLHIGKRTRFDSMHGNYTMMDTMYGENGMQFSTWDKDVDNSTSMCSHYNHGGWWYNDCSTKNLNGQYNASSDSGMAVVDYSYMFPGRPHLRETKMMFRR</sequence>
<dbReference type="InterPro" id="IPR014716">
    <property type="entry name" value="Fibrinogen_a/b/g_C_1"/>
</dbReference>
<dbReference type="Proteomes" id="UP001164746">
    <property type="component" value="Chromosome 16"/>
</dbReference>
<name>A0ABY7G6Q8_MYAAR</name>
<dbReference type="SMART" id="SM00186">
    <property type="entry name" value="FBG"/>
    <property type="match status" value="1"/>
</dbReference>
<dbReference type="Gene3D" id="3.90.215.10">
    <property type="entry name" value="Gamma Fibrinogen, chain A, domain 1"/>
    <property type="match status" value="1"/>
</dbReference>
<feature type="non-terminal residue" evidence="2">
    <location>
        <position position="1"/>
    </location>
</feature>
<evidence type="ECO:0000313" key="2">
    <source>
        <dbReference type="EMBL" id="WAR30088.1"/>
    </source>
</evidence>
<dbReference type="InterPro" id="IPR002181">
    <property type="entry name" value="Fibrinogen_a/b/g_C_dom"/>
</dbReference>
<organism evidence="2 3">
    <name type="scientific">Mya arenaria</name>
    <name type="common">Soft-shell clam</name>
    <dbReference type="NCBI Taxonomy" id="6604"/>
    <lineage>
        <taxon>Eukaryota</taxon>
        <taxon>Metazoa</taxon>
        <taxon>Spiralia</taxon>
        <taxon>Lophotrochozoa</taxon>
        <taxon>Mollusca</taxon>
        <taxon>Bivalvia</taxon>
        <taxon>Autobranchia</taxon>
        <taxon>Heteroconchia</taxon>
        <taxon>Euheterodonta</taxon>
        <taxon>Imparidentia</taxon>
        <taxon>Neoheterodontei</taxon>
        <taxon>Myida</taxon>
        <taxon>Myoidea</taxon>
        <taxon>Myidae</taxon>
        <taxon>Mya</taxon>
    </lineage>
</organism>
<protein>
    <submittedName>
        <fullName evidence="2">FCN2-like protein</fullName>
    </submittedName>
</protein>
<evidence type="ECO:0000259" key="1">
    <source>
        <dbReference type="PROSITE" id="PS51406"/>
    </source>
</evidence>
<dbReference type="InterPro" id="IPR036056">
    <property type="entry name" value="Fibrinogen-like_C"/>
</dbReference>
<dbReference type="SUPFAM" id="SSF56496">
    <property type="entry name" value="Fibrinogen C-terminal domain-like"/>
    <property type="match status" value="1"/>
</dbReference>
<dbReference type="Pfam" id="PF00147">
    <property type="entry name" value="Fibrinogen_C"/>
    <property type="match status" value="1"/>
</dbReference>
<feature type="domain" description="Fibrinogen C-terminal" evidence="1">
    <location>
        <begin position="1"/>
        <end position="135"/>
    </location>
</feature>
<evidence type="ECO:0000313" key="3">
    <source>
        <dbReference type="Proteomes" id="UP001164746"/>
    </source>
</evidence>
<dbReference type="PANTHER" id="PTHR19143">
    <property type="entry name" value="FIBRINOGEN/TENASCIN/ANGIOPOEITIN"/>
    <property type="match status" value="1"/>
</dbReference>
<gene>
    <name evidence="2" type="ORF">MAR_003656</name>
</gene>